<keyword evidence="7" id="KW-0902">Two-component regulatory system</keyword>
<dbReference type="PANTHER" id="PTHR42878">
    <property type="entry name" value="TWO-COMPONENT HISTIDINE KINASE"/>
    <property type="match status" value="1"/>
</dbReference>
<evidence type="ECO:0000259" key="9">
    <source>
        <dbReference type="Pfam" id="PF16927"/>
    </source>
</evidence>
<dbReference type="Proteomes" id="UP000182573">
    <property type="component" value="Unassembled WGS sequence"/>
</dbReference>
<evidence type="ECO:0000256" key="7">
    <source>
        <dbReference type="ARBA" id="ARBA00023012"/>
    </source>
</evidence>
<keyword evidence="8" id="KW-0472">Membrane</keyword>
<dbReference type="GO" id="GO:0005524">
    <property type="term" value="F:ATP binding"/>
    <property type="evidence" value="ECO:0007669"/>
    <property type="project" value="UniProtKB-KW"/>
</dbReference>
<keyword evidence="8" id="KW-0812">Transmembrane</keyword>
<evidence type="ECO:0000256" key="8">
    <source>
        <dbReference type="SAM" id="Phobius"/>
    </source>
</evidence>
<dbReference type="PANTHER" id="PTHR42878:SF7">
    <property type="entry name" value="SENSOR HISTIDINE KINASE GLRK"/>
    <property type="match status" value="1"/>
</dbReference>
<dbReference type="SUPFAM" id="SSF47384">
    <property type="entry name" value="Homodimeric domain of signal transducing histidine kinase"/>
    <property type="match status" value="1"/>
</dbReference>
<evidence type="ECO:0000256" key="1">
    <source>
        <dbReference type="ARBA" id="ARBA00000085"/>
    </source>
</evidence>
<dbReference type="InterPro" id="IPR003661">
    <property type="entry name" value="HisK_dim/P_dom"/>
</dbReference>
<feature type="transmembrane region" description="Helical" evidence="8">
    <location>
        <begin position="109"/>
        <end position="135"/>
    </location>
</feature>
<dbReference type="GO" id="GO:0000156">
    <property type="term" value="F:phosphorelay response regulator activity"/>
    <property type="evidence" value="ECO:0007669"/>
    <property type="project" value="TreeGrafter"/>
</dbReference>
<dbReference type="GO" id="GO:0030295">
    <property type="term" value="F:protein kinase activator activity"/>
    <property type="evidence" value="ECO:0007669"/>
    <property type="project" value="TreeGrafter"/>
</dbReference>
<dbReference type="GO" id="GO:0000155">
    <property type="term" value="F:phosphorelay sensor kinase activity"/>
    <property type="evidence" value="ECO:0007669"/>
    <property type="project" value="InterPro"/>
</dbReference>
<dbReference type="Pfam" id="PF16927">
    <property type="entry name" value="HisKA_7TM"/>
    <property type="match status" value="1"/>
</dbReference>
<keyword evidence="8" id="KW-1133">Transmembrane helix</keyword>
<dbReference type="Gene3D" id="3.30.565.10">
    <property type="entry name" value="Histidine kinase-like ATPase, C-terminal domain"/>
    <property type="match status" value="1"/>
</dbReference>
<gene>
    <name evidence="10" type="ORF">SAMN05443574_101422</name>
</gene>
<evidence type="ECO:0000256" key="3">
    <source>
        <dbReference type="ARBA" id="ARBA00022679"/>
    </source>
</evidence>
<comment type="catalytic activity">
    <reaction evidence="1">
        <text>ATP + protein L-histidine = ADP + protein N-phospho-L-histidine.</text>
        <dbReference type="EC" id="2.7.13.3"/>
    </reaction>
</comment>
<keyword evidence="5 10" id="KW-0418">Kinase</keyword>
<keyword evidence="4" id="KW-0547">Nucleotide-binding</keyword>
<evidence type="ECO:0000256" key="5">
    <source>
        <dbReference type="ARBA" id="ARBA00022777"/>
    </source>
</evidence>
<feature type="transmembrane region" description="Helical" evidence="8">
    <location>
        <begin position="69"/>
        <end position="89"/>
    </location>
</feature>
<organism evidence="10 11">
    <name type="scientific">Haloarcula vallismortis</name>
    <name type="common">Halobacterium vallismortis</name>
    <dbReference type="NCBI Taxonomy" id="28442"/>
    <lineage>
        <taxon>Archaea</taxon>
        <taxon>Methanobacteriati</taxon>
        <taxon>Methanobacteriota</taxon>
        <taxon>Stenosarchaea group</taxon>
        <taxon>Halobacteria</taxon>
        <taxon>Halobacteriales</taxon>
        <taxon>Haloarculaceae</taxon>
        <taxon>Haloarcula</taxon>
    </lineage>
</organism>
<dbReference type="InterPro" id="IPR031621">
    <property type="entry name" value="HisKA_7TM"/>
</dbReference>
<evidence type="ECO:0000313" key="11">
    <source>
        <dbReference type="Proteomes" id="UP000182573"/>
    </source>
</evidence>
<dbReference type="STRING" id="28442.SAMN05443574_101422"/>
<dbReference type="EMBL" id="FNOF01000001">
    <property type="protein sequence ID" value="SDW12038.1"/>
    <property type="molecule type" value="Genomic_DNA"/>
</dbReference>
<evidence type="ECO:0000313" key="10">
    <source>
        <dbReference type="EMBL" id="SDW12038.1"/>
    </source>
</evidence>
<proteinExistence type="predicted"/>
<feature type="transmembrane region" description="Helical" evidence="8">
    <location>
        <begin position="180"/>
        <end position="201"/>
    </location>
</feature>
<feature type="transmembrane region" description="Helical" evidence="8">
    <location>
        <begin position="44"/>
        <end position="63"/>
    </location>
</feature>
<dbReference type="AlphaFoldDB" id="A0A1H2QYN1"/>
<dbReference type="InterPro" id="IPR050351">
    <property type="entry name" value="BphY/WalK/GraS-like"/>
</dbReference>
<accession>A0A1H2QYN1</accession>
<feature type="transmembrane region" description="Helical" evidence="8">
    <location>
        <begin position="12"/>
        <end position="32"/>
    </location>
</feature>
<dbReference type="InterPro" id="IPR036097">
    <property type="entry name" value="HisK_dim/P_sf"/>
</dbReference>
<dbReference type="RefSeq" id="WP_074654820.1">
    <property type="nucleotide sequence ID" value="NZ_FNOF01000001.1"/>
</dbReference>
<keyword evidence="3" id="KW-0808">Transferase</keyword>
<keyword evidence="6" id="KW-0067">ATP-binding</keyword>
<protein>
    <recommendedName>
        <fullName evidence="2">histidine kinase</fullName>
        <ecNumber evidence="2">2.7.13.3</ecNumber>
    </recommendedName>
</protein>
<evidence type="ECO:0000256" key="4">
    <source>
        <dbReference type="ARBA" id="ARBA00022741"/>
    </source>
</evidence>
<feature type="domain" description="Histidine kinase N-terminal 7TM region" evidence="9">
    <location>
        <begin position="19"/>
        <end position="222"/>
    </location>
</feature>
<name>A0A1H2QYN1_HALVA</name>
<evidence type="ECO:0000256" key="6">
    <source>
        <dbReference type="ARBA" id="ARBA00022840"/>
    </source>
</evidence>
<dbReference type="GO" id="GO:0007234">
    <property type="term" value="P:osmosensory signaling via phosphorelay pathway"/>
    <property type="evidence" value="ECO:0007669"/>
    <property type="project" value="TreeGrafter"/>
</dbReference>
<dbReference type="InterPro" id="IPR036890">
    <property type="entry name" value="HATPase_C_sf"/>
</dbReference>
<dbReference type="EC" id="2.7.13.3" evidence="2"/>
<reference evidence="10 11" key="1">
    <citation type="submission" date="2016-10" db="EMBL/GenBank/DDBJ databases">
        <authorList>
            <person name="de Groot N.N."/>
        </authorList>
    </citation>
    <scope>NUCLEOTIDE SEQUENCE [LARGE SCALE GENOMIC DNA]</scope>
    <source>
        <strain evidence="10 11">DSM 3756</strain>
    </source>
</reference>
<evidence type="ECO:0000256" key="2">
    <source>
        <dbReference type="ARBA" id="ARBA00012438"/>
    </source>
</evidence>
<dbReference type="CDD" id="cd00082">
    <property type="entry name" value="HisKA"/>
    <property type="match status" value="1"/>
</dbReference>
<feature type="transmembrane region" description="Helical" evidence="8">
    <location>
        <begin position="147"/>
        <end position="168"/>
    </location>
</feature>
<sequence>MNLIGSSPAFLAYAAVYAFAAVGCGVGLYRAARMEDPDTRRGMVGLLLCSGGWAALELGFLITPGTLGYAFYLGSLIVGLATVGAWLYFCSAYTGRAFHRNRSYRGVAVGAYIGIVVIKLTNPFHGLYFATQFVAEPFPHLAITHGVFHWVVTGLSYALVTVGFFMLFELFLEADYDTRPLGVLVGVTALPAVLDVIGYTSDLLLDINHEPLGVALFALGVLYVYDEAFLAVQLTDGVDEAVVYLDDDGYIKESNGEAQQLFPALSGSRGQQLETVLPAVTEILQTDEQILERNRGGGAEYYLISDTSFSLGQVDIGRMLVFTDVTESERRRRELARQNEQLEGFATAIRHELLNTLQIITGRVSAAGDALNRGDVNLAKESLQSTSETAERMSEIVDGLATLARHGQTIDETMPVDLQPVVDGAWDRTDTDGLTMAADVDGQVIADPTRLRDLFESGFRFAAHNDASAVTVSREADEIVITDDGNPTGETASETFFEYGGAMPDAEAGMTLPNLRMLARTHGWDVTLDTEYQDGVRIVISNVTVAGSLES</sequence>